<comment type="caution">
    <text evidence="2">The sequence shown here is derived from an EMBL/GenBank/DDBJ whole genome shotgun (WGS) entry which is preliminary data.</text>
</comment>
<evidence type="ECO:0000256" key="1">
    <source>
        <dbReference type="SAM" id="MobiDB-lite"/>
    </source>
</evidence>
<evidence type="ECO:0000313" key="3">
    <source>
        <dbReference type="Proteomes" id="UP000634136"/>
    </source>
</evidence>
<keyword evidence="3" id="KW-1185">Reference proteome</keyword>
<protein>
    <submittedName>
        <fullName evidence="2">Uncharacterized protein</fullName>
    </submittedName>
</protein>
<feature type="region of interest" description="Disordered" evidence="1">
    <location>
        <begin position="52"/>
        <end position="81"/>
    </location>
</feature>
<reference evidence="2" key="1">
    <citation type="submission" date="2020-09" db="EMBL/GenBank/DDBJ databases">
        <title>Genome-Enabled Discovery of Anthraquinone Biosynthesis in Senna tora.</title>
        <authorList>
            <person name="Kang S.-H."/>
            <person name="Pandey R.P."/>
            <person name="Lee C.-M."/>
            <person name="Sim J.-S."/>
            <person name="Jeong J.-T."/>
            <person name="Choi B.-S."/>
            <person name="Jung M."/>
            <person name="Ginzburg D."/>
            <person name="Zhao K."/>
            <person name="Won S.Y."/>
            <person name="Oh T.-J."/>
            <person name="Yu Y."/>
            <person name="Kim N.-H."/>
            <person name="Lee O.R."/>
            <person name="Lee T.-H."/>
            <person name="Bashyal P."/>
            <person name="Kim T.-S."/>
            <person name="Lee W.-H."/>
            <person name="Kawkins C."/>
            <person name="Kim C.-K."/>
            <person name="Kim J.S."/>
            <person name="Ahn B.O."/>
            <person name="Rhee S.Y."/>
            <person name="Sohng J.K."/>
        </authorList>
    </citation>
    <scope>NUCLEOTIDE SEQUENCE</scope>
    <source>
        <tissue evidence="2">Leaf</tissue>
    </source>
</reference>
<proteinExistence type="predicted"/>
<dbReference type="Proteomes" id="UP000634136">
    <property type="component" value="Unassembled WGS sequence"/>
</dbReference>
<evidence type="ECO:0000313" key="2">
    <source>
        <dbReference type="EMBL" id="KAF7802976.1"/>
    </source>
</evidence>
<sequence>MVRIEASGSSTKWLRLFPVMNSYLLTVATSFDDVSSSSCSSRIIALSVVPSSAISEHSNLGSGSSKSKLSEINSVSAEKLA</sequence>
<accession>A0A834SGR6</accession>
<dbReference type="AlphaFoldDB" id="A0A834SGR6"/>
<feature type="compositionally biased region" description="Low complexity" evidence="1">
    <location>
        <begin position="54"/>
        <end position="81"/>
    </location>
</feature>
<gene>
    <name evidence="2" type="ORF">G2W53_042087</name>
</gene>
<name>A0A834SGR6_9FABA</name>
<organism evidence="2 3">
    <name type="scientific">Senna tora</name>
    <dbReference type="NCBI Taxonomy" id="362788"/>
    <lineage>
        <taxon>Eukaryota</taxon>
        <taxon>Viridiplantae</taxon>
        <taxon>Streptophyta</taxon>
        <taxon>Embryophyta</taxon>
        <taxon>Tracheophyta</taxon>
        <taxon>Spermatophyta</taxon>
        <taxon>Magnoliopsida</taxon>
        <taxon>eudicotyledons</taxon>
        <taxon>Gunneridae</taxon>
        <taxon>Pentapetalae</taxon>
        <taxon>rosids</taxon>
        <taxon>fabids</taxon>
        <taxon>Fabales</taxon>
        <taxon>Fabaceae</taxon>
        <taxon>Caesalpinioideae</taxon>
        <taxon>Cassia clade</taxon>
        <taxon>Senna</taxon>
    </lineage>
</organism>
<dbReference type="EMBL" id="JAAIUW010000013">
    <property type="protein sequence ID" value="KAF7802976.1"/>
    <property type="molecule type" value="Genomic_DNA"/>
</dbReference>